<reference evidence="2" key="1">
    <citation type="submission" date="2011-09" db="EMBL/GenBank/DDBJ databases">
        <title>The permanent draft genome of Mucilaginibacter paludis DSM 18603.</title>
        <authorList>
            <consortium name="US DOE Joint Genome Institute (JGI-PGF)"/>
            <person name="Lucas S."/>
            <person name="Han J."/>
            <person name="Lapidus A."/>
            <person name="Bruce D."/>
            <person name="Goodwin L."/>
            <person name="Pitluck S."/>
            <person name="Peters L."/>
            <person name="Kyrpides N."/>
            <person name="Mavromatis K."/>
            <person name="Ivanova N."/>
            <person name="Mikhailova N."/>
            <person name="Held B."/>
            <person name="Detter J.C."/>
            <person name="Tapia R."/>
            <person name="Han C."/>
            <person name="Land M."/>
            <person name="Hauser L."/>
            <person name="Markowitz V."/>
            <person name="Cheng J.-F."/>
            <person name="Hugenholtz P."/>
            <person name="Woyke T."/>
            <person name="Wu D."/>
            <person name="Tindall B."/>
            <person name="Brambilla E."/>
            <person name="Klenk H.-P."/>
            <person name="Eisen J.A."/>
        </authorList>
    </citation>
    <scope>NUCLEOTIDE SEQUENCE [LARGE SCALE GENOMIC DNA]</scope>
    <source>
        <strain evidence="2">DSM 18603</strain>
    </source>
</reference>
<accession>H1YB26</accession>
<dbReference type="Proteomes" id="UP000002774">
    <property type="component" value="Chromosome"/>
</dbReference>
<proteinExistence type="predicted"/>
<name>H1YB26_9SPHI</name>
<keyword evidence="3" id="KW-1185">Reference proteome</keyword>
<evidence type="ECO:0000313" key="2">
    <source>
        <dbReference type="EMBL" id="EHQ30059.1"/>
    </source>
</evidence>
<dbReference type="AlphaFoldDB" id="H1YB26"/>
<dbReference type="EMBL" id="CM001403">
    <property type="protein sequence ID" value="EHQ30059.1"/>
    <property type="molecule type" value="Genomic_DNA"/>
</dbReference>
<protein>
    <submittedName>
        <fullName evidence="2">Uncharacterized protein</fullName>
    </submittedName>
</protein>
<gene>
    <name evidence="2" type="ORF">Mucpa_6000</name>
</gene>
<dbReference type="HOGENOM" id="CLU_2207055_0_0_10"/>
<organism evidence="2 3">
    <name type="scientific">Mucilaginibacter paludis DSM 18603</name>
    <dbReference type="NCBI Taxonomy" id="714943"/>
    <lineage>
        <taxon>Bacteria</taxon>
        <taxon>Pseudomonadati</taxon>
        <taxon>Bacteroidota</taxon>
        <taxon>Sphingobacteriia</taxon>
        <taxon>Sphingobacteriales</taxon>
        <taxon>Sphingobacteriaceae</taxon>
        <taxon>Mucilaginibacter</taxon>
    </lineage>
</organism>
<feature type="region of interest" description="Disordered" evidence="1">
    <location>
        <begin position="25"/>
        <end position="44"/>
    </location>
</feature>
<evidence type="ECO:0000256" key="1">
    <source>
        <dbReference type="SAM" id="MobiDB-lite"/>
    </source>
</evidence>
<dbReference type="RefSeq" id="WP_008511572.1">
    <property type="nucleotide sequence ID" value="NZ_CM001403.1"/>
</dbReference>
<feature type="region of interest" description="Disordered" evidence="1">
    <location>
        <begin position="66"/>
        <end position="107"/>
    </location>
</feature>
<evidence type="ECO:0000313" key="3">
    <source>
        <dbReference type="Proteomes" id="UP000002774"/>
    </source>
</evidence>
<sequence>MVSTITFVQQKQRNIAWQTAETLSSTFPEGSNRAGPTALSWGKNKRRRESAIPILGQRCVFYTSDKQLRKSSSRAETHPLQPHRQTRPLSRGELKQNTHYQIFKNKK</sequence>